<dbReference type="InterPro" id="IPR036291">
    <property type="entry name" value="NAD(P)-bd_dom_sf"/>
</dbReference>
<name>A0A172YD43_9GAMM</name>
<dbReference type="GO" id="GO:0004029">
    <property type="term" value="F:aldehyde dehydrogenase (NAD+) activity"/>
    <property type="evidence" value="ECO:0007669"/>
    <property type="project" value="TreeGrafter"/>
</dbReference>
<evidence type="ECO:0000259" key="1">
    <source>
        <dbReference type="Pfam" id="PF13460"/>
    </source>
</evidence>
<evidence type="ECO:0000313" key="2">
    <source>
        <dbReference type="EMBL" id="ANF57157.1"/>
    </source>
</evidence>
<proteinExistence type="predicted"/>
<dbReference type="STRING" id="376489.A5892_06505"/>
<dbReference type="KEGG" id="haa:A5892_06505"/>
<dbReference type="AlphaFoldDB" id="A0A172YD43"/>
<accession>A0A172YD43</accession>
<reference evidence="2 3" key="1">
    <citation type="submission" date="2016-04" db="EMBL/GenBank/DDBJ databases">
        <title>Complete Genome Sequence of Halotalea alkalilenta IHB B 13600.</title>
        <authorList>
            <person name="Swarnkar M.K."/>
            <person name="Sharma A."/>
            <person name="Kaushal K."/>
            <person name="Soni R."/>
            <person name="Rana S."/>
            <person name="Singh A.K."/>
            <person name="Gulati A."/>
        </authorList>
    </citation>
    <scope>NUCLEOTIDE SEQUENCE [LARGE SCALE GENOMIC DNA]</scope>
    <source>
        <strain evidence="2 3">IHB B 13600</strain>
    </source>
</reference>
<dbReference type="Pfam" id="PF13460">
    <property type="entry name" value="NAD_binding_10"/>
    <property type="match status" value="1"/>
</dbReference>
<dbReference type="InterPro" id="IPR016040">
    <property type="entry name" value="NAD(P)-bd_dom"/>
</dbReference>
<dbReference type="EMBL" id="CP015243">
    <property type="protein sequence ID" value="ANF57157.1"/>
    <property type="molecule type" value="Genomic_DNA"/>
</dbReference>
<dbReference type="CDD" id="cd05262">
    <property type="entry name" value="SDR_a7"/>
    <property type="match status" value="1"/>
</dbReference>
<dbReference type="InterPro" id="IPR051783">
    <property type="entry name" value="NAD(P)-dependent_oxidoreduct"/>
</dbReference>
<dbReference type="Proteomes" id="UP000077875">
    <property type="component" value="Chromosome"/>
</dbReference>
<evidence type="ECO:0000313" key="3">
    <source>
        <dbReference type="Proteomes" id="UP000077875"/>
    </source>
</evidence>
<gene>
    <name evidence="2" type="ORF">A5892_06505</name>
</gene>
<keyword evidence="3" id="KW-1185">Reference proteome</keyword>
<dbReference type="GO" id="GO:0005737">
    <property type="term" value="C:cytoplasm"/>
    <property type="evidence" value="ECO:0007669"/>
    <property type="project" value="TreeGrafter"/>
</dbReference>
<dbReference type="SUPFAM" id="SSF51735">
    <property type="entry name" value="NAD(P)-binding Rossmann-fold domains"/>
    <property type="match status" value="1"/>
</dbReference>
<sequence length="302" mass="31700">MHVFVTGATGWVGSAVIDDLLMAGHRVTGLARSDDKAAALAATGAKVVRATLDDLDALRDAAAAADAVIHTAFDHDFSKFAESAEQDRRVIEALGSALRGSGRPLLVTSGLSGLARGAIESDPPAATGLRKSDATAQALTRRGVRAATVRLAPSVHGLGDHGFVLTLIRLAQETGVSAYIGEGKNCWSGVYRQDAARAYRLALEQGVTELAYHVVADESVPFKAIAEVIGRRLGLPVESRGREHFGGFANMAGADMSVSSARTRELLGWMPQGPDLLADLDQPGYYAKARPMQVLSTSGGLR</sequence>
<protein>
    <submittedName>
        <fullName evidence="2">3-beta hydroxysteroid dehydrogenase</fullName>
    </submittedName>
</protein>
<dbReference type="Gene3D" id="3.40.50.720">
    <property type="entry name" value="NAD(P)-binding Rossmann-like Domain"/>
    <property type="match status" value="1"/>
</dbReference>
<dbReference type="PANTHER" id="PTHR48079:SF6">
    <property type="entry name" value="NAD(P)-BINDING DOMAIN-CONTAINING PROTEIN-RELATED"/>
    <property type="match status" value="1"/>
</dbReference>
<dbReference type="PANTHER" id="PTHR48079">
    <property type="entry name" value="PROTEIN YEEZ"/>
    <property type="match status" value="1"/>
</dbReference>
<feature type="domain" description="NAD(P)-binding" evidence="1">
    <location>
        <begin position="7"/>
        <end position="95"/>
    </location>
</feature>
<organism evidence="2 3">
    <name type="scientific">Halotalea alkalilenta</name>
    <dbReference type="NCBI Taxonomy" id="376489"/>
    <lineage>
        <taxon>Bacteria</taxon>
        <taxon>Pseudomonadati</taxon>
        <taxon>Pseudomonadota</taxon>
        <taxon>Gammaproteobacteria</taxon>
        <taxon>Oceanospirillales</taxon>
        <taxon>Halomonadaceae</taxon>
        <taxon>Halotalea</taxon>
    </lineage>
</organism>